<reference evidence="2 3" key="1">
    <citation type="submission" date="2024-03" db="EMBL/GenBank/DDBJ databases">
        <authorList>
            <person name="Martinez-Hernandez J."/>
        </authorList>
    </citation>
    <scope>NUCLEOTIDE SEQUENCE [LARGE SCALE GENOMIC DNA]</scope>
</reference>
<evidence type="ECO:0000313" key="2">
    <source>
        <dbReference type="EMBL" id="CAL0305754.1"/>
    </source>
</evidence>
<keyword evidence="1" id="KW-0812">Transmembrane</keyword>
<evidence type="ECO:0000256" key="1">
    <source>
        <dbReference type="SAM" id="Phobius"/>
    </source>
</evidence>
<dbReference type="InterPro" id="IPR036869">
    <property type="entry name" value="J_dom_sf"/>
</dbReference>
<dbReference type="InterPro" id="IPR044199">
    <property type="entry name" value="NdhU_chloroplastic"/>
</dbReference>
<proteinExistence type="predicted"/>
<dbReference type="PANTHER" id="PTHR47726:SF1">
    <property type="entry name" value="NAD(P)H-QUINONE OXIDOREDUCTASE SUBUNIT U, CHLOROPLASTIC"/>
    <property type="match status" value="1"/>
</dbReference>
<dbReference type="GO" id="GO:0010598">
    <property type="term" value="C:NAD(P)H dehydrogenase complex (plastoquinone)"/>
    <property type="evidence" value="ECO:0007669"/>
    <property type="project" value="InterPro"/>
</dbReference>
<keyword evidence="1" id="KW-1133">Transmembrane helix</keyword>
<evidence type="ECO:0008006" key="4">
    <source>
        <dbReference type="Google" id="ProtNLM"/>
    </source>
</evidence>
<dbReference type="AlphaFoldDB" id="A0AAV1W8R2"/>
<dbReference type="FunFam" id="1.10.287.110:FF:000080">
    <property type="entry name" value="NAD(P)H-quinone oxidoreductase subunit U chloroplastic"/>
    <property type="match status" value="1"/>
</dbReference>
<protein>
    <recommendedName>
        <fullName evidence="4">Chaperone DnaJ-domain superfamily protein</fullName>
    </recommendedName>
</protein>
<dbReference type="Proteomes" id="UP001497480">
    <property type="component" value="Unassembled WGS sequence"/>
</dbReference>
<name>A0AAV1W8R2_LUPLU</name>
<dbReference type="PANTHER" id="PTHR47726">
    <property type="entry name" value="NAD(P)H-QUINONE OXIDOREDUCTASE SUBUNIT U, CHLOROPLASTIC"/>
    <property type="match status" value="1"/>
</dbReference>
<keyword evidence="1" id="KW-0472">Membrane</keyword>
<dbReference type="GO" id="GO:0009535">
    <property type="term" value="C:chloroplast thylakoid membrane"/>
    <property type="evidence" value="ECO:0007669"/>
    <property type="project" value="InterPro"/>
</dbReference>
<feature type="transmembrane region" description="Helical" evidence="1">
    <location>
        <begin position="211"/>
        <end position="232"/>
    </location>
</feature>
<comment type="caution">
    <text evidence="2">The sequence shown here is derived from an EMBL/GenBank/DDBJ whole genome shotgun (WGS) entry which is preliminary data.</text>
</comment>
<dbReference type="SUPFAM" id="SSF46565">
    <property type="entry name" value="Chaperone J-domain"/>
    <property type="match status" value="1"/>
</dbReference>
<organism evidence="2 3">
    <name type="scientific">Lupinus luteus</name>
    <name type="common">European yellow lupine</name>
    <dbReference type="NCBI Taxonomy" id="3873"/>
    <lineage>
        <taxon>Eukaryota</taxon>
        <taxon>Viridiplantae</taxon>
        <taxon>Streptophyta</taxon>
        <taxon>Embryophyta</taxon>
        <taxon>Tracheophyta</taxon>
        <taxon>Spermatophyta</taxon>
        <taxon>Magnoliopsida</taxon>
        <taxon>eudicotyledons</taxon>
        <taxon>Gunneridae</taxon>
        <taxon>Pentapetalae</taxon>
        <taxon>rosids</taxon>
        <taxon>fabids</taxon>
        <taxon>Fabales</taxon>
        <taxon>Fabaceae</taxon>
        <taxon>Papilionoideae</taxon>
        <taxon>50 kb inversion clade</taxon>
        <taxon>genistoids sensu lato</taxon>
        <taxon>core genistoids</taxon>
        <taxon>Genisteae</taxon>
        <taxon>Lupinus</taxon>
    </lineage>
</organism>
<accession>A0AAV1W8R2</accession>
<dbReference type="EMBL" id="CAXHTB010000004">
    <property type="protein sequence ID" value="CAL0305754.1"/>
    <property type="molecule type" value="Genomic_DNA"/>
</dbReference>
<sequence>MVLNYYNCLVLAEAMAVSSTTTTLCIPSNNIIPTTQASKFGFSSTIISFTLKPPRFCIRSSNDVSPETTATEVDSEESSIEVPKEPYSLISALNVERALRGIPITDADHYGRLGIARGCPFDKVAVAYNNKVQELKSEGLGEEELNKELELVKESYTILSSEDERRIYDWSLGRSENTDRYIWPYEVDITQIPKGGDPPPQEPEDEEPTRLVGYFFLAWVILSFVFSIGINLQ</sequence>
<gene>
    <name evidence="2" type="ORF">LLUT_LOCUS6814</name>
</gene>
<dbReference type="Gene3D" id="1.10.287.110">
    <property type="entry name" value="DnaJ domain"/>
    <property type="match status" value="1"/>
</dbReference>
<keyword evidence="3" id="KW-1185">Reference proteome</keyword>
<evidence type="ECO:0000313" key="3">
    <source>
        <dbReference type="Proteomes" id="UP001497480"/>
    </source>
</evidence>